<organism evidence="3 4">
    <name type="scientific">Amphimedon queenslandica</name>
    <name type="common">Sponge</name>
    <dbReference type="NCBI Taxonomy" id="400682"/>
    <lineage>
        <taxon>Eukaryota</taxon>
        <taxon>Metazoa</taxon>
        <taxon>Porifera</taxon>
        <taxon>Demospongiae</taxon>
        <taxon>Heteroscleromorpha</taxon>
        <taxon>Haplosclerida</taxon>
        <taxon>Niphatidae</taxon>
        <taxon>Amphimedon</taxon>
    </lineage>
</organism>
<dbReference type="AlphaFoldDB" id="A0AAN0J1G2"/>
<feature type="coiled-coil region" evidence="1">
    <location>
        <begin position="19"/>
        <end position="64"/>
    </location>
</feature>
<evidence type="ECO:0000256" key="2">
    <source>
        <dbReference type="SAM" id="Phobius"/>
    </source>
</evidence>
<keyword evidence="4" id="KW-1185">Reference proteome</keyword>
<dbReference type="EnsemblMetazoa" id="XM_019995315.1">
    <property type="protein sequence ID" value="XP_019850874.1"/>
    <property type="gene ID" value="LOC109581303"/>
</dbReference>
<protein>
    <submittedName>
        <fullName evidence="3">Uncharacterized protein</fullName>
    </submittedName>
</protein>
<dbReference type="GeneID" id="109581303"/>
<proteinExistence type="predicted"/>
<evidence type="ECO:0000313" key="4">
    <source>
        <dbReference type="Proteomes" id="UP000007879"/>
    </source>
</evidence>
<keyword evidence="2" id="KW-0812">Transmembrane</keyword>
<feature type="transmembrane region" description="Helical" evidence="2">
    <location>
        <begin position="396"/>
        <end position="413"/>
    </location>
</feature>
<name>A0AAN0J1G2_AMPQE</name>
<keyword evidence="1" id="KW-0175">Coiled coil</keyword>
<evidence type="ECO:0000313" key="3">
    <source>
        <dbReference type="EnsemblMetazoa" id="XP_019850874.1"/>
    </source>
</evidence>
<accession>A0AAN0J1G2</accession>
<dbReference type="RefSeq" id="XP_019850874.1">
    <property type="nucleotide sequence ID" value="XM_019995315.1"/>
</dbReference>
<evidence type="ECO:0000256" key="1">
    <source>
        <dbReference type="SAM" id="Coils"/>
    </source>
</evidence>
<reference evidence="3" key="2">
    <citation type="submission" date="2024-06" db="UniProtKB">
        <authorList>
            <consortium name="EnsemblMetazoa"/>
        </authorList>
    </citation>
    <scope>IDENTIFICATION</scope>
</reference>
<dbReference type="KEGG" id="aqu:109581303"/>
<sequence length="464" mass="53054">MSGSGLSSSWSLLAESTPENIMSTEIEKLKKVNSDLKEELDITKEKETAMIQEMSELKKKLKVKQERFTKFQIFLFILAAIVSMYFLTTKEQRNFIAPLPGAEVIMSTDIIIHGGQSKNFNLTEYGLIVKCPPDALPTSLYAKINIRLSLSGPYVYPNSEKWRSATPVYWISSSKDLLNPIQLGIRHYVRGTANSSVIKVFTADDSPKNHSYIFKEIYNFTVDESYVFISISHFSGYEVSTSEKPFFSGALFKEEFPTEEYQWNYNFIVFCSTFSSVIKSKLEFATNSSWSVIISSTTVIFEKNSSSIELDLSKNNRTQNWDIEARFTPLIYHKKYLNKCDDIQFNMQFSLHWKKNDTASEIRSISLPLKGVTNPKSITIPLPEIKEPSFLEKYEVIILLLWIIIVALIMLVITRNCPNRTAEAIDILMKVLKVLLIPLLSIFLCKLFPLLSDLKKNGIMDVDQ</sequence>
<feature type="transmembrane region" description="Helical" evidence="2">
    <location>
        <begin position="434"/>
        <end position="451"/>
    </location>
</feature>
<feature type="transmembrane region" description="Helical" evidence="2">
    <location>
        <begin position="68"/>
        <end position="87"/>
    </location>
</feature>
<keyword evidence="2" id="KW-1133">Transmembrane helix</keyword>
<dbReference type="Proteomes" id="UP000007879">
    <property type="component" value="Unassembled WGS sequence"/>
</dbReference>
<reference evidence="4" key="1">
    <citation type="journal article" date="2010" name="Nature">
        <title>The Amphimedon queenslandica genome and the evolution of animal complexity.</title>
        <authorList>
            <person name="Srivastava M."/>
            <person name="Simakov O."/>
            <person name="Chapman J."/>
            <person name="Fahey B."/>
            <person name="Gauthier M.E."/>
            <person name="Mitros T."/>
            <person name="Richards G.S."/>
            <person name="Conaco C."/>
            <person name="Dacre M."/>
            <person name="Hellsten U."/>
            <person name="Larroux C."/>
            <person name="Putnam N.H."/>
            <person name="Stanke M."/>
            <person name="Adamska M."/>
            <person name="Darling A."/>
            <person name="Degnan S.M."/>
            <person name="Oakley T.H."/>
            <person name="Plachetzki D.C."/>
            <person name="Zhai Y."/>
            <person name="Adamski M."/>
            <person name="Calcino A."/>
            <person name="Cummins S.F."/>
            <person name="Goodstein D.M."/>
            <person name="Harris C."/>
            <person name="Jackson D.J."/>
            <person name="Leys S.P."/>
            <person name="Shu S."/>
            <person name="Woodcroft B.J."/>
            <person name="Vervoort M."/>
            <person name="Kosik K.S."/>
            <person name="Manning G."/>
            <person name="Degnan B.M."/>
            <person name="Rokhsar D.S."/>
        </authorList>
    </citation>
    <scope>NUCLEOTIDE SEQUENCE [LARGE SCALE GENOMIC DNA]</scope>
</reference>
<keyword evidence="2" id="KW-0472">Membrane</keyword>